<accession>A0A2R5EK02</accession>
<keyword evidence="1" id="KW-0233">DNA recombination</keyword>
<organism evidence="2 3">
    <name type="scientific">Paenibacillus agaridevorans</name>
    <dbReference type="NCBI Taxonomy" id="171404"/>
    <lineage>
        <taxon>Bacteria</taxon>
        <taxon>Bacillati</taxon>
        <taxon>Bacillota</taxon>
        <taxon>Bacilli</taxon>
        <taxon>Bacillales</taxon>
        <taxon>Paenibacillaceae</taxon>
        <taxon>Paenibacillus</taxon>
    </lineage>
</organism>
<gene>
    <name evidence="2" type="ORF">PAT3040_00952</name>
</gene>
<evidence type="ECO:0000256" key="1">
    <source>
        <dbReference type="ARBA" id="ARBA00023172"/>
    </source>
</evidence>
<protein>
    <submittedName>
        <fullName evidence="2">Putative site-specific integrase</fullName>
    </submittedName>
</protein>
<evidence type="ECO:0000313" key="3">
    <source>
        <dbReference type="Proteomes" id="UP000245202"/>
    </source>
</evidence>
<dbReference type="Gene3D" id="1.10.443.10">
    <property type="entry name" value="Intergrase catalytic core"/>
    <property type="match status" value="1"/>
</dbReference>
<comment type="caution">
    <text evidence="2">The sequence shown here is derived from an EMBL/GenBank/DDBJ whole genome shotgun (WGS) entry which is preliminary data.</text>
</comment>
<dbReference type="InterPro" id="IPR011010">
    <property type="entry name" value="DNA_brk_join_enz"/>
</dbReference>
<dbReference type="GO" id="GO:0015074">
    <property type="term" value="P:DNA integration"/>
    <property type="evidence" value="ECO:0007669"/>
    <property type="project" value="InterPro"/>
</dbReference>
<dbReference type="SUPFAM" id="SSF56349">
    <property type="entry name" value="DNA breaking-rejoining enzymes"/>
    <property type="match status" value="1"/>
</dbReference>
<proteinExistence type="predicted"/>
<dbReference type="EMBL" id="BDQX01000047">
    <property type="protein sequence ID" value="GBG06425.1"/>
    <property type="molecule type" value="Genomic_DNA"/>
</dbReference>
<dbReference type="Proteomes" id="UP000245202">
    <property type="component" value="Unassembled WGS sequence"/>
</dbReference>
<reference evidence="2 3" key="1">
    <citation type="submission" date="2017-08" db="EMBL/GenBank/DDBJ databases">
        <title>Substantial Increase in Enzyme Production by Combined Drug-Resistance Mutations in Paenibacillus agaridevorans.</title>
        <authorList>
            <person name="Tanaka Y."/>
            <person name="Funane K."/>
            <person name="Hosaka T."/>
            <person name="Shiwa Y."/>
            <person name="Fujita N."/>
            <person name="Miyazaki T."/>
            <person name="Yoshikawa H."/>
            <person name="Murakami K."/>
            <person name="Kasahara K."/>
            <person name="Inaoka T."/>
            <person name="Hiraga Y."/>
            <person name="Ochi K."/>
        </authorList>
    </citation>
    <scope>NUCLEOTIDE SEQUENCE [LARGE SCALE GENOMIC DNA]</scope>
    <source>
        <strain evidence="2 3">T-3040</strain>
    </source>
</reference>
<name>A0A2R5EK02_9BACL</name>
<sequence length="136" mass="15921">MGNWSPFQKTGQRTSRAAVRFPSLDAFYDFLIRLKQQQEADKQVCKESYCTDYLGYIYVDKIGERIKPNYLSQHFALVLKNNNMRHIRYHDLLDSCATLLLCNSVSMKDEQEWLGHSDCSASKHNEWSNQNIKKAH</sequence>
<dbReference type="InterPro" id="IPR013762">
    <property type="entry name" value="Integrase-like_cat_sf"/>
</dbReference>
<dbReference type="RefSeq" id="WP_373863926.1">
    <property type="nucleotide sequence ID" value="NZ_BDQX01000047.1"/>
</dbReference>
<dbReference type="AlphaFoldDB" id="A0A2R5EK02"/>
<evidence type="ECO:0000313" key="2">
    <source>
        <dbReference type="EMBL" id="GBG06425.1"/>
    </source>
</evidence>
<dbReference type="GO" id="GO:0006310">
    <property type="term" value="P:DNA recombination"/>
    <property type="evidence" value="ECO:0007669"/>
    <property type="project" value="UniProtKB-KW"/>
</dbReference>
<keyword evidence="3" id="KW-1185">Reference proteome</keyword>
<dbReference type="GO" id="GO:0003677">
    <property type="term" value="F:DNA binding"/>
    <property type="evidence" value="ECO:0007669"/>
    <property type="project" value="InterPro"/>
</dbReference>